<dbReference type="AlphaFoldDB" id="X1NRH9"/>
<feature type="coiled-coil region" evidence="2">
    <location>
        <begin position="30"/>
        <end position="57"/>
    </location>
</feature>
<dbReference type="Pfam" id="PF01865">
    <property type="entry name" value="PhoU_div"/>
    <property type="match status" value="1"/>
</dbReference>
<protein>
    <recommendedName>
        <fullName evidence="4">Phosphate transport regulator</fullName>
    </recommendedName>
</protein>
<organism evidence="3">
    <name type="scientific">marine sediment metagenome</name>
    <dbReference type="NCBI Taxonomy" id="412755"/>
    <lineage>
        <taxon>unclassified sequences</taxon>
        <taxon>metagenomes</taxon>
        <taxon>ecological metagenomes</taxon>
    </lineage>
</organism>
<reference evidence="3" key="1">
    <citation type="journal article" date="2014" name="Front. Microbiol.">
        <title>High frequency of phylogenetically diverse reductive dehalogenase-homologous genes in deep subseafloor sedimentary metagenomes.</title>
        <authorList>
            <person name="Kawai M."/>
            <person name="Futagami T."/>
            <person name="Toyoda A."/>
            <person name="Takaki Y."/>
            <person name="Nishi S."/>
            <person name="Hori S."/>
            <person name="Arai W."/>
            <person name="Tsubouchi T."/>
            <person name="Morono Y."/>
            <person name="Uchiyama I."/>
            <person name="Ito T."/>
            <person name="Fujiyama A."/>
            <person name="Inagaki F."/>
            <person name="Takami H."/>
        </authorList>
    </citation>
    <scope>NUCLEOTIDE SEQUENCE</scope>
    <source>
        <strain evidence="3">Expedition CK06-06</strain>
    </source>
</reference>
<dbReference type="Gene3D" id="1.20.58.220">
    <property type="entry name" value="Phosphate transport system protein phou homolog 2, domain 2"/>
    <property type="match status" value="1"/>
</dbReference>
<evidence type="ECO:0000256" key="2">
    <source>
        <dbReference type="SAM" id="Coils"/>
    </source>
</evidence>
<comment type="similarity">
    <text evidence="1">Belongs to the UPF0111 family.</text>
</comment>
<feature type="non-terminal residue" evidence="3">
    <location>
        <position position="1"/>
    </location>
</feature>
<dbReference type="PANTHER" id="PTHR37298">
    <property type="entry name" value="UPF0111 PROTEIN YKAA"/>
    <property type="match status" value="1"/>
</dbReference>
<keyword evidence="2" id="KW-0175">Coiled coil</keyword>
<dbReference type="SUPFAM" id="SSF109755">
    <property type="entry name" value="PhoU-like"/>
    <property type="match status" value="1"/>
</dbReference>
<proteinExistence type="inferred from homology"/>
<evidence type="ECO:0000256" key="1">
    <source>
        <dbReference type="ARBA" id="ARBA00008591"/>
    </source>
</evidence>
<sequence length="195" mass="22215">KFFDLFIILSEKTTVAAGLLRELFSNVDRSKELSQKIKVVEKEADELVEQIIDKLNRSFVTPIDRGDIHSLTTGLDKLIDRMEHIAAKIYIYNITEISEPAHELSQLIVEACNEVNSAVNSLEKLDKLMPHCEELHQYEDKADIICRRGIQSLFKNPPDPIEMMKHKELIEDLEDTADECENIAVIIEGVVVKNA</sequence>
<comment type="caution">
    <text evidence="3">The sequence shown here is derived from an EMBL/GenBank/DDBJ whole genome shotgun (WGS) entry which is preliminary data.</text>
</comment>
<accession>X1NRH9</accession>
<dbReference type="EMBL" id="BARV01017259">
    <property type="protein sequence ID" value="GAI21264.1"/>
    <property type="molecule type" value="Genomic_DNA"/>
</dbReference>
<evidence type="ECO:0000313" key="3">
    <source>
        <dbReference type="EMBL" id="GAI21264.1"/>
    </source>
</evidence>
<evidence type="ECO:0008006" key="4">
    <source>
        <dbReference type="Google" id="ProtNLM"/>
    </source>
</evidence>
<dbReference type="InterPro" id="IPR052912">
    <property type="entry name" value="UPF0111_domain"/>
</dbReference>
<gene>
    <name evidence="3" type="ORF">S06H3_29457</name>
</gene>
<dbReference type="InterPro" id="IPR038078">
    <property type="entry name" value="PhoU-like_sf"/>
</dbReference>
<dbReference type="PANTHER" id="PTHR37298:SF1">
    <property type="entry name" value="UPF0111 PROTEIN YKAA"/>
    <property type="match status" value="1"/>
</dbReference>
<name>X1NRH9_9ZZZZ</name>
<dbReference type="InterPro" id="IPR018445">
    <property type="entry name" value="Put_Phosphate_transp_reg"/>
</dbReference>